<name>H1Z0V8_9EURY</name>
<dbReference type="PATRIC" id="fig|937775.9.peg.2467"/>
<dbReference type="STRING" id="937775.Metlim_2183"/>
<protein>
    <submittedName>
        <fullName evidence="1">Uncharacterized protein</fullName>
    </submittedName>
</protein>
<sequence length="1038" mass="113365">MNCDEALDAGREIKRAVSLLFPPGDVVEVRALSDFKTYSGYFKNFDRLAAEALALESAGVNGIYVTLNKVNPVLFSRRADRVKALSKKDATTSDADIVRRNFLPVDIDPIRPSGLSSSDDEHDYALLMAGRVADFLAGLGFSEPVVADSGNGAHLLYRISLPNDGDSGLLVKHCLEVLDALFSDGRAAVDKGNYNASRIWKLYGTTACKGDDTSDRPHRRSGIISAPDNLTAVSKANLVKLSEFIPGRNKKDIPPPAVKGSSGFDLSGWLGSHGISVKSEKSWQGGTLFVLDECPFSSAHKDGAFAVQFANGAVFAGCHHNSCGAGEQRWSELRAMYEKGVKPEKRAVKSDLRAAGVPADSDLHAAALEVLRNGNPLKFMLDTFSKYHIGDRIVAECMVMSVASQSVDNTMGLHVSVSGNSGKGKTHACKSMLKLIPDGFKLSGSVSDKALYYNPELRAGTVFWFDDTALSEDFQEVLKNATSNFDAKIEHMTLTAERKLKVCTIPERCVWWLSKVDDAGDDQVLNRMLTVWIDDSAEQDGKVLEYLRDVQSMFKSQVSDLRDVFICREMWRILKERLVYVRIPYSGRIRFLGFSNRRNPSVLFDLIKCHALLFSMQRTEVEDALGVKSIEADLSDFYAALDVYKKIEGDSGALTSNLSKNEARMLSFFETMEWDYATIKMLQDSLDLSYHQVRRVFHGYSARGVKYPGLLFKCPAVSYVDTVVPEDTPAGTLRKKEQRFLFNYEVYRGWINSCSVVLDDDDDSGPGDGDLPGCTAGEVFGSLADDNVDDPAGGDVAALHGENTVGVQNPNPDDCGLFMNRSGADALSDGKNTILHSSSGAQHGCLSDISGYECCISEMSATTDHSTIYSRLFDYRGNLRGELSCTPGVYEGVMLQNGYADLSFNNGAGPYVMPVNIAGCSSDPGYISGRGGGAVCCDAFVSASLTGHSSGGDSGRASSPDEEYNRFRFNSSVQDKNPVMPLPGLFKAGNFTRVYKDLGACHICGKGKVRFRCEDLRVNICDSCMVKIMKGEGWYRGR</sequence>
<dbReference type="EMBL" id="CM001436">
    <property type="protein sequence ID" value="EHQ36251.1"/>
    <property type="molecule type" value="Genomic_DNA"/>
</dbReference>
<dbReference type="AlphaFoldDB" id="H1Z0V8"/>
<organism evidence="1 2">
    <name type="scientific">Methanoplanus limicola DSM 2279</name>
    <dbReference type="NCBI Taxonomy" id="937775"/>
    <lineage>
        <taxon>Archaea</taxon>
        <taxon>Methanobacteriati</taxon>
        <taxon>Methanobacteriota</taxon>
        <taxon>Stenosarchaea group</taxon>
        <taxon>Methanomicrobia</taxon>
        <taxon>Methanomicrobiales</taxon>
        <taxon>Methanomicrobiaceae</taxon>
        <taxon>Methanoplanus</taxon>
    </lineage>
</organism>
<dbReference type="Proteomes" id="UP000005741">
    <property type="component" value="Chromosome"/>
</dbReference>
<dbReference type="OrthoDB" id="117814at2157"/>
<dbReference type="HOGENOM" id="CLU_013770_0_0_2"/>
<dbReference type="RefSeq" id="WP_004078503.1">
    <property type="nucleotide sequence ID" value="NZ_CM001436.1"/>
</dbReference>
<evidence type="ECO:0000313" key="2">
    <source>
        <dbReference type="Proteomes" id="UP000005741"/>
    </source>
</evidence>
<proteinExistence type="predicted"/>
<keyword evidence="2" id="KW-1185">Reference proteome</keyword>
<accession>H1Z0V8</accession>
<dbReference type="InParanoid" id="H1Z0V8"/>
<evidence type="ECO:0000313" key="1">
    <source>
        <dbReference type="EMBL" id="EHQ36251.1"/>
    </source>
</evidence>
<gene>
    <name evidence="1" type="ORF">Metlim_2183</name>
</gene>
<reference evidence="1 2" key="1">
    <citation type="submission" date="2011-10" db="EMBL/GenBank/DDBJ databases">
        <title>The Improved High-Quality Draft genome of Methanoplanus limicola DSM 2279.</title>
        <authorList>
            <consortium name="US DOE Joint Genome Institute (JGI-PGF)"/>
            <person name="Lucas S."/>
            <person name="Copeland A."/>
            <person name="Lapidus A."/>
            <person name="Glavina del Rio T."/>
            <person name="Dalin E."/>
            <person name="Tice H."/>
            <person name="Bruce D."/>
            <person name="Goodwin L."/>
            <person name="Pitluck S."/>
            <person name="Peters L."/>
            <person name="Mikhailova N."/>
            <person name="Lu M."/>
            <person name="Kyrpides N."/>
            <person name="Mavromatis K."/>
            <person name="Ivanova N."/>
            <person name="Markowitz V."/>
            <person name="Cheng J.-F."/>
            <person name="Hugenholtz P."/>
            <person name="Woyke T."/>
            <person name="Wu D."/>
            <person name="Wirth R."/>
            <person name="Brambilla E.-M."/>
            <person name="Klenk H.-P."/>
            <person name="Eisen J.A."/>
        </authorList>
    </citation>
    <scope>NUCLEOTIDE SEQUENCE [LARGE SCALE GENOMIC DNA]</scope>
    <source>
        <strain evidence="1 2">DSM 2279</strain>
    </source>
</reference>